<dbReference type="AlphaFoldDB" id="A0A7G9G4G2"/>
<evidence type="ECO:0000256" key="2">
    <source>
        <dbReference type="ARBA" id="ARBA00023125"/>
    </source>
</evidence>
<keyword evidence="2 3" id="KW-0238">DNA-binding</keyword>
<name>A0A7G9G4G2_9FIRM</name>
<dbReference type="EMBL" id="CP060634">
    <property type="protein sequence ID" value="QNM05694.1"/>
    <property type="molecule type" value="Genomic_DNA"/>
</dbReference>
<sequence>MKEIIITEGMITCYQSHLVREEKSPATIEKYNRDVRAFSSFLSGRAVSKELTVSYKRKLAEDGYAVRSINSILVSINRLLAFLDRPDCVVKTIRTQRQTFLEEEKELTKAEYYRLLRAAKGSPRLCLLLQTICGTGIRVSELQYFNIPSMLNFKSVSHRMILHNTNYVPMARRVPRLLDGREHGTMDKAGIKAVPEKKLCQDLTGKRFGKLLVLEYVRPEKGTGKWKCRCDCGNITYKSTGHLNAGTAVSCGCVKADIDAGRDFKKVLTYRDGTCIEFLKNIDRPTKSTSSDTGVRGVRLLRSGKYNATITFRRHRYSLGTYTKLEDAVSARKQGENMVKEYLEDYNSK</sequence>
<evidence type="ECO:0000313" key="6">
    <source>
        <dbReference type="Proteomes" id="UP000515823"/>
    </source>
</evidence>
<evidence type="ECO:0000256" key="3">
    <source>
        <dbReference type="PROSITE-ProRule" id="PRU01248"/>
    </source>
</evidence>
<dbReference type="InterPro" id="IPR016177">
    <property type="entry name" value="DNA-bd_dom_sf"/>
</dbReference>
<evidence type="ECO:0000313" key="5">
    <source>
        <dbReference type="EMBL" id="QNM05694.1"/>
    </source>
</evidence>
<dbReference type="Proteomes" id="UP000515823">
    <property type="component" value="Chromosome"/>
</dbReference>
<dbReference type="SUPFAM" id="SSF54171">
    <property type="entry name" value="DNA-binding domain"/>
    <property type="match status" value="1"/>
</dbReference>
<evidence type="ECO:0000259" key="4">
    <source>
        <dbReference type="PROSITE" id="PS51900"/>
    </source>
</evidence>
<keyword evidence="6" id="KW-1185">Reference proteome</keyword>
<dbReference type="Gene3D" id="1.10.150.130">
    <property type="match status" value="1"/>
</dbReference>
<dbReference type="KEGG" id="qdo:H9Q78_00535"/>
<dbReference type="PROSITE" id="PS51900">
    <property type="entry name" value="CB"/>
    <property type="match status" value="1"/>
</dbReference>
<evidence type="ECO:0000256" key="1">
    <source>
        <dbReference type="ARBA" id="ARBA00008857"/>
    </source>
</evidence>
<dbReference type="SUPFAM" id="SSF56349">
    <property type="entry name" value="DNA breaking-rejoining enzymes"/>
    <property type="match status" value="1"/>
</dbReference>
<proteinExistence type="inferred from homology"/>
<dbReference type="InterPro" id="IPR011010">
    <property type="entry name" value="DNA_brk_join_enz"/>
</dbReference>
<reference evidence="5 6" key="1">
    <citation type="submission" date="2020-08" db="EMBL/GenBank/DDBJ databases">
        <authorList>
            <person name="Liu C."/>
            <person name="Sun Q."/>
        </authorList>
    </citation>
    <scope>NUCLEOTIDE SEQUENCE [LARGE SCALE GENOMIC DNA]</scope>
    <source>
        <strain evidence="5 6">NSJ-38</strain>
    </source>
</reference>
<dbReference type="InterPro" id="IPR044068">
    <property type="entry name" value="CB"/>
</dbReference>
<accession>A0A7G9G4G2</accession>
<protein>
    <submittedName>
        <fullName evidence="5">Site-specific integrase</fullName>
    </submittedName>
</protein>
<comment type="similarity">
    <text evidence="1">Belongs to the 'phage' integrase family.</text>
</comment>
<dbReference type="InterPro" id="IPR004107">
    <property type="entry name" value="Integrase_SAM-like_N"/>
</dbReference>
<dbReference type="GO" id="GO:0015074">
    <property type="term" value="P:DNA integration"/>
    <property type="evidence" value="ECO:0007669"/>
    <property type="project" value="InterPro"/>
</dbReference>
<feature type="domain" description="Core-binding (CB)" evidence="4">
    <location>
        <begin position="5"/>
        <end position="84"/>
    </location>
</feature>
<dbReference type="RefSeq" id="WP_249302914.1">
    <property type="nucleotide sequence ID" value="NZ_CP060634.1"/>
</dbReference>
<dbReference type="InterPro" id="IPR010998">
    <property type="entry name" value="Integrase_recombinase_N"/>
</dbReference>
<dbReference type="Pfam" id="PF02899">
    <property type="entry name" value="Phage_int_SAM_1"/>
    <property type="match status" value="1"/>
</dbReference>
<organism evidence="5 6">
    <name type="scientific">Qiania dongpingensis</name>
    <dbReference type="NCBI Taxonomy" id="2763669"/>
    <lineage>
        <taxon>Bacteria</taxon>
        <taxon>Bacillati</taxon>
        <taxon>Bacillota</taxon>
        <taxon>Clostridia</taxon>
        <taxon>Lachnospirales</taxon>
        <taxon>Lachnospiraceae</taxon>
        <taxon>Qiania</taxon>
    </lineage>
</organism>
<gene>
    <name evidence="5" type="ORF">H9Q78_00535</name>
</gene>
<dbReference type="GO" id="GO:0003677">
    <property type="term" value="F:DNA binding"/>
    <property type="evidence" value="ECO:0007669"/>
    <property type="project" value="UniProtKB-UniRule"/>
</dbReference>